<evidence type="ECO:0000313" key="2">
    <source>
        <dbReference type="Proteomes" id="UP000245431"/>
    </source>
</evidence>
<gene>
    <name evidence="1" type="ORF">PVE_R1G1181</name>
</gene>
<dbReference type="CDD" id="cd14729">
    <property type="entry name" value="RtxA-like"/>
    <property type="match status" value="2"/>
</dbReference>
<dbReference type="RefSeq" id="WP_017844568.1">
    <property type="nucleotide sequence ID" value="NZ_AOUH01000005.1"/>
</dbReference>
<reference evidence="2" key="1">
    <citation type="submission" date="2016-07" db="EMBL/GenBank/DDBJ databases">
        <authorList>
            <person name="Florea S."/>
            <person name="Webb J.S."/>
            <person name="Jaromczyk J."/>
            <person name="Schardl C.L."/>
        </authorList>
    </citation>
    <scope>NUCLEOTIDE SEQUENCE [LARGE SCALE GENOMIC DNA]</scope>
    <source>
        <strain evidence="2">1YdBTEX2</strain>
    </source>
</reference>
<dbReference type="Gene3D" id="3.40.50.11550">
    <property type="match status" value="2"/>
</dbReference>
<sequence length="1903" mass="211778">MSTLISPPYSPTSLEIRGYLHQIGHQLLETDTPLLSKRPLPVELQQLETLNQTLTAHARAHFDRCRALYADVAQADLQSDEGKQRLATLKRDLTAHLQKLDETGVLGGQSLRTFMANDAGLVALELEARLNIQDSLLHREEARLVQNLGLGPSFRPGIYALTFSYRAQTIEFAGAFVLTEKNTPVVAQLTPADDAGYVVLFTPTRGFESFSSLAEMNRRLRETMAVGSWRKEFMNLLPRRYWGLSVMGVWPLQLVPINSEPLCEHTYDARLAKRALDIDWALSLDANPDHSARQLLAELDDAIRAALPDLSPRLELRAQRLLDRCLEHSAPAWYRNAPSHQREALSRQLSEYDEARQALLNLFGHAASPQALARYQLLEQLAADLEITDLDPDRLQVRTRRSVARVGAYEQKHNLTALALRGLHTGDELPGSAFLLNTTLTYADAPLPERYQDLTPAYLVSLLDSLKPRAEFEAVRREYYAKPQIHAAIEQMLDRRINALAYTATLQNHITEADYQRVTRLRRGTDAQLHASSVALNGCVLKDFWLLRERDEQGAIQRLLLCTPEAPQAQQFHGFDTETGCQAHILGWCADETMRAYLLGQVALKSRVGLETFMAGLGFIPARQEYRHVTFSQAADHADCLKALRAQLLQVQTDDYHWGTPTWYRAATEAQRRQLTQLAENAEGAANTYAQNPLSDARFISFERFLHAQAKTQLNALLGRQRQNDVDPDTVWVHYPKDFPALTRPASVSYTRLYRDGYEDSLGFLDARFDTVATFMGPAGVDLSKLTPRNVALSVRGVWIGQRYADEVQAKLQNPASPGYALRRDATLAINQLQLHSAALESRLKGHIAQVDLDWFERAIKSLDDTSVETRSTYNVHRLMIDGDWVIDTLLFSHGANPVLLYTPQAPDGVFLREARLFNYLLKKVDGMLDYFSARVGVQSRVRVRRFLQTAQAGLPADLNSTDLSLARYDAIERVPPVLDLRHLLHDMKLQRKIDDVAATTVNRSDMIMGLVWSCLEPLIAIATAPFPVLSLSLGLLLALKDGMLALHAYNQGDTDAALQHFVGYLSNSLGAVFTDLRPALKSIGPLLRPMRHLMRPAAPRQAMALIQQLQPPSPALAGMQAVWFEGRPLWAGKTPDALGRYLLFRQDPVSGKLVSTARLVNQNAEGRWVRSGLTGGAPKRPAPSPHALQRYEVPPELAKDYESVLSVEFRNTSSVDELLGEGTRDSLLTYEMAPLQAPYLHAYLQLRGDADTFFAQLNPIVPRADVLAFEASASHRHILESAFKENPGLVVGAVPGSLAAKQLLIDNMHTLYEQGVRRLYIEYLPADLFRVKLDKFNAGGSYWHISEYLKKVEAALGIANDSPHSYRALILAARRQNIAVCGLDASTGYEVDKAFNLKNGALVSPRPNAQRNFYSHTLIEADLGANPGEGWVALVDSRRLNTHTQTPGLADLQKTLSVRVEDVAPGQPVGIWNDTPGAIVDDPAAKADFKLTLQTAYTAPPAFVTAPGRASAYSEFDIDSRFVPELHEMGKGAHAFDTRYGSLNPKIAAAESAFRKTRERLNTAAQAFFKTPELPPRPTLPDLPANTTPADFIAQSYQHARGLIVCESHVEQSSKALLIDQMKALKQQGVKTLYMEHLFTDLHQADLDTFQRTGVLPPALKDRLWTLDRGHMPEYRGPHTYTSVVEVAGKHGLRIRALDCVSSYHTKGMSAPQTSRIAMFNFFAGEVIRQDQAAQGAHKWVAHMGNAHVHSVEGIAGVAQTQGAISLRLSDVPAGTASELRSGLQWTVAYGSSLYPNRLTAIRSDFTLAVGIPGMRPPLAYVPADRSRLMRPGQFMVEQLSPHEVNLVHHSRSGEILSTPVQIDDQGRFFIERWAELKDERFSAFERLLSALDQVVKLTHVQ</sequence>
<organism evidence="1 2">
    <name type="scientific">Pseudomonas veronii 1YdBTEX2</name>
    <dbReference type="NCBI Taxonomy" id="1295141"/>
    <lineage>
        <taxon>Bacteria</taxon>
        <taxon>Pseudomonadati</taxon>
        <taxon>Pseudomonadota</taxon>
        <taxon>Gammaproteobacteria</taxon>
        <taxon>Pseudomonadales</taxon>
        <taxon>Pseudomonadaceae</taxon>
        <taxon>Pseudomonas</taxon>
    </lineage>
</organism>
<proteinExistence type="predicted"/>
<evidence type="ECO:0000313" key="1">
    <source>
        <dbReference type="EMBL" id="SBW79068.1"/>
    </source>
</evidence>
<dbReference type="SUPFAM" id="SSF159501">
    <property type="entry name" value="EreA/ChaN-like"/>
    <property type="match status" value="2"/>
</dbReference>
<name>A0A1D3JSP9_PSEVE</name>
<dbReference type="EMBL" id="LT599583">
    <property type="protein sequence ID" value="SBW79068.1"/>
    <property type="molecule type" value="Genomic_DNA"/>
</dbReference>
<protein>
    <submittedName>
        <fullName evidence="1">Uncharacterized protein</fullName>
    </submittedName>
</protein>
<accession>A0A1D3JSP9</accession>
<dbReference type="Proteomes" id="UP000245431">
    <property type="component" value="Chromosome PVE_r1"/>
</dbReference>